<name>A0A852TK34_9BACI</name>
<reference evidence="2" key="2">
    <citation type="submission" date="2020-08" db="EMBL/GenBank/DDBJ databases">
        <title>The Agave Microbiome: Exploring the role of microbial communities in plant adaptations to desert environments.</title>
        <authorList>
            <person name="Partida-Martinez L.P."/>
        </authorList>
    </citation>
    <scope>NUCLEOTIDE SEQUENCE [LARGE SCALE GENOMIC DNA]</scope>
    <source>
        <strain evidence="2">AT2.8</strain>
    </source>
</reference>
<dbReference type="EMBL" id="JACCBX010000015">
    <property type="protein sequence ID" value="NYE08659.1"/>
    <property type="molecule type" value="Genomic_DNA"/>
</dbReference>
<evidence type="ECO:0000313" key="2">
    <source>
        <dbReference type="Proteomes" id="UP000548423"/>
    </source>
</evidence>
<dbReference type="Proteomes" id="UP000548423">
    <property type="component" value="Unassembled WGS sequence"/>
</dbReference>
<sequence>MAFDVSMLGMGYFSLEAAAVDKSPSEMVITDEKEETFYIVSREVYEDGPKQEGYKIIVNEGE</sequence>
<protein>
    <submittedName>
        <fullName evidence="1">Uncharacterized protein</fullName>
    </submittedName>
</protein>
<proteinExistence type="predicted"/>
<comment type="caution">
    <text evidence="1">The sequence shown here is derived from an EMBL/GenBank/DDBJ whole genome shotgun (WGS) entry which is preliminary data.</text>
</comment>
<accession>A0A852TK34</accession>
<dbReference type="AlphaFoldDB" id="A0A852TK34"/>
<organism evidence="1 2">
    <name type="scientific">Neobacillus niacini</name>
    <dbReference type="NCBI Taxonomy" id="86668"/>
    <lineage>
        <taxon>Bacteria</taxon>
        <taxon>Bacillati</taxon>
        <taxon>Bacillota</taxon>
        <taxon>Bacilli</taxon>
        <taxon>Bacillales</taxon>
        <taxon>Bacillaceae</taxon>
        <taxon>Neobacillus</taxon>
    </lineage>
</organism>
<gene>
    <name evidence="1" type="ORF">F4694_005508</name>
</gene>
<reference evidence="2" key="1">
    <citation type="submission" date="2020-07" db="EMBL/GenBank/DDBJ databases">
        <authorList>
            <person name="Partida-Martinez L."/>
            <person name="Huntemann M."/>
            <person name="Clum A."/>
            <person name="Wang J."/>
            <person name="Palaniappan K."/>
            <person name="Ritter S."/>
            <person name="Chen I.-M."/>
            <person name="Stamatis D."/>
            <person name="Reddy T."/>
            <person name="O'Malley R."/>
            <person name="Daum C."/>
            <person name="Shapiro N."/>
            <person name="Ivanova N."/>
            <person name="Kyrpides N."/>
            <person name="Woyke T."/>
        </authorList>
    </citation>
    <scope>NUCLEOTIDE SEQUENCE [LARGE SCALE GENOMIC DNA]</scope>
    <source>
        <strain evidence="2">AT2.8</strain>
    </source>
</reference>
<evidence type="ECO:0000313" key="1">
    <source>
        <dbReference type="EMBL" id="NYE08659.1"/>
    </source>
</evidence>